<reference evidence="7 8" key="1">
    <citation type="submission" date="2017-02" db="EMBL/GenBank/DDBJ databases">
        <title>Chromobacterium haemolyticum H5244.</title>
        <authorList>
            <person name="Gulvik C.A."/>
        </authorList>
    </citation>
    <scope>NUCLEOTIDE SEQUENCE [LARGE SCALE GENOMIC DNA]</scope>
    <source>
        <strain evidence="7 8">H5244</strain>
    </source>
</reference>
<dbReference type="AlphaFoldDB" id="A0A1W0CMU9"/>
<dbReference type="EC" id="5.1.99.5" evidence="3"/>
<evidence type="ECO:0000256" key="2">
    <source>
        <dbReference type="ARBA" id="ARBA00051635"/>
    </source>
</evidence>
<sequence>MKICVINPNTTADMTERIRLAAMRAARPDTLIVARNPEDGPVSIESHFDEAVSVIGVCEEVMEGARQGCDAYVVACFGDPGLNAARELVRAPVVGIAQAAFQMASLIATRFSVVTTLSRTCVIAEHLLHSYGYAHLCRRVRAAEVPVLDLERDPDLAYWLIVEEARKARDEDGIGAIVLGCAGMADLAPRIGEAIGLPVVEGVGAAVVLAESLVALGLRTSKTGDLAFPPPKHFSGRFAAFSQ</sequence>
<evidence type="ECO:0000256" key="1">
    <source>
        <dbReference type="ARBA" id="ARBA00038414"/>
    </source>
</evidence>
<name>A0A1W0CMU9_9NEIS</name>
<dbReference type="Pfam" id="PF01177">
    <property type="entry name" value="Asp_Glu_race"/>
    <property type="match status" value="1"/>
</dbReference>
<dbReference type="GO" id="GO:0047661">
    <property type="term" value="F:amino-acid racemase activity"/>
    <property type="evidence" value="ECO:0007669"/>
    <property type="project" value="InterPro"/>
</dbReference>
<protein>
    <recommendedName>
        <fullName evidence="4">Hydantoin racemase</fullName>
        <ecNumber evidence="3">5.1.99.5</ecNumber>
    </recommendedName>
</protein>
<evidence type="ECO:0000256" key="4">
    <source>
        <dbReference type="ARBA" id="ARBA00067972"/>
    </source>
</evidence>
<accession>A0A1W0CMU9</accession>
<gene>
    <name evidence="7" type="ORF">B0T45_16395</name>
</gene>
<comment type="catalytic activity">
    <reaction evidence="2">
        <text>a D-5-monosubstituted hydantoin = a L-5-monosubstituted hydantoin</text>
        <dbReference type="Rhea" id="RHEA:46624"/>
        <dbReference type="ChEBI" id="CHEBI:86339"/>
        <dbReference type="ChEBI" id="CHEBI:86340"/>
        <dbReference type="EC" id="5.1.99.5"/>
    </reaction>
</comment>
<dbReference type="InterPro" id="IPR053714">
    <property type="entry name" value="Iso_Racemase_Enz_sf"/>
</dbReference>
<dbReference type="PANTHER" id="PTHR28047">
    <property type="entry name" value="PROTEIN DCG1"/>
    <property type="match status" value="1"/>
</dbReference>
<dbReference type="PANTHER" id="PTHR28047:SF5">
    <property type="entry name" value="PROTEIN DCG1"/>
    <property type="match status" value="1"/>
</dbReference>
<dbReference type="EMBL" id="MUKV01000024">
    <property type="protein sequence ID" value="OQS36069.1"/>
    <property type="molecule type" value="Genomic_DNA"/>
</dbReference>
<dbReference type="FunFam" id="3.40.50.12500:FF:000001">
    <property type="entry name" value="Putative hydantoin racemase"/>
    <property type="match status" value="1"/>
</dbReference>
<comment type="caution">
    <text evidence="7">The sequence shown here is derived from an EMBL/GenBank/DDBJ whole genome shotgun (WGS) entry which is preliminary data.</text>
</comment>
<dbReference type="Gene3D" id="3.40.50.12500">
    <property type="match status" value="1"/>
</dbReference>
<dbReference type="GO" id="GO:0036348">
    <property type="term" value="F:hydantoin racemase activity"/>
    <property type="evidence" value="ECO:0007669"/>
    <property type="project" value="UniProtKB-EC"/>
</dbReference>
<evidence type="ECO:0000256" key="6">
    <source>
        <dbReference type="ARBA" id="ARBA00093234"/>
    </source>
</evidence>
<evidence type="ECO:0000256" key="3">
    <source>
        <dbReference type="ARBA" id="ARBA00066406"/>
    </source>
</evidence>
<evidence type="ECO:0000256" key="5">
    <source>
        <dbReference type="ARBA" id="ARBA00093199"/>
    </source>
</evidence>
<comment type="similarity">
    <text evidence="1">Belongs to the HyuE racemase family.</text>
</comment>
<comment type="catalytic activity">
    <reaction evidence="5">
        <text>D-5-benzylhydantoin = L-5-benzylhydantoin</text>
        <dbReference type="Rhea" id="RHEA:83991"/>
        <dbReference type="ChEBI" id="CHEBI:176864"/>
        <dbReference type="ChEBI" id="CHEBI:233540"/>
    </reaction>
</comment>
<evidence type="ECO:0000313" key="7">
    <source>
        <dbReference type="EMBL" id="OQS36069.1"/>
    </source>
</evidence>
<dbReference type="InterPro" id="IPR015942">
    <property type="entry name" value="Asp/Glu/hydantoin_racemase"/>
</dbReference>
<dbReference type="InterPro" id="IPR052186">
    <property type="entry name" value="Hydantoin_racemase-like"/>
</dbReference>
<comment type="catalytic activity">
    <reaction evidence="6">
        <text>D-5-isobutylhydantoin = L-5-isobutylhydantoin</text>
        <dbReference type="Rhea" id="RHEA:84231"/>
        <dbReference type="ChEBI" id="CHEBI:233609"/>
        <dbReference type="ChEBI" id="CHEBI:233610"/>
    </reaction>
</comment>
<dbReference type="Proteomes" id="UP000192721">
    <property type="component" value="Unassembled WGS sequence"/>
</dbReference>
<dbReference type="RefSeq" id="WP_081556214.1">
    <property type="nucleotide sequence ID" value="NZ_MUKV01000024.1"/>
</dbReference>
<organism evidence="7 8">
    <name type="scientific">Chromobacterium haemolyticum</name>
    <dbReference type="NCBI Taxonomy" id="394935"/>
    <lineage>
        <taxon>Bacteria</taxon>
        <taxon>Pseudomonadati</taxon>
        <taxon>Pseudomonadota</taxon>
        <taxon>Betaproteobacteria</taxon>
        <taxon>Neisseriales</taxon>
        <taxon>Chromobacteriaceae</taxon>
        <taxon>Chromobacterium</taxon>
    </lineage>
</organism>
<proteinExistence type="inferred from homology"/>
<evidence type="ECO:0000313" key="8">
    <source>
        <dbReference type="Proteomes" id="UP000192721"/>
    </source>
</evidence>